<evidence type="ECO:0000256" key="2">
    <source>
        <dbReference type="ARBA" id="ARBA00022741"/>
    </source>
</evidence>
<proteinExistence type="predicted"/>
<keyword evidence="2" id="KW-0547">Nucleotide-binding</keyword>
<dbReference type="SMART" id="SM00220">
    <property type="entry name" value="S_TKc"/>
    <property type="match status" value="1"/>
</dbReference>
<evidence type="ECO:0000256" key="3">
    <source>
        <dbReference type="ARBA" id="ARBA00022777"/>
    </source>
</evidence>
<keyword evidence="1" id="KW-0808">Transferase</keyword>
<feature type="compositionally biased region" description="Acidic residues" evidence="5">
    <location>
        <begin position="442"/>
        <end position="454"/>
    </location>
</feature>
<feature type="region of interest" description="Disordered" evidence="5">
    <location>
        <begin position="508"/>
        <end position="567"/>
    </location>
</feature>
<evidence type="ECO:0000256" key="1">
    <source>
        <dbReference type="ARBA" id="ARBA00022679"/>
    </source>
</evidence>
<dbReference type="PANTHER" id="PTHR43289">
    <property type="entry name" value="MITOGEN-ACTIVATED PROTEIN KINASE KINASE KINASE 20-RELATED"/>
    <property type="match status" value="1"/>
</dbReference>
<dbReference type="EMBL" id="CP071793">
    <property type="protein sequence ID" value="QTD53346.1"/>
    <property type="molecule type" value="Genomic_DNA"/>
</dbReference>
<gene>
    <name evidence="7" type="ORF">J3U87_12900</name>
</gene>
<keyword evidence="3 7" id="KW-0418">Kinase</keyword>
<feature type="compositionally biased region" description="Pro residues" evidence="5">
    <location>
        <begin position="517"/>
        <end position="562"/>
    </location>
</feature>
<organism evidence="7 8">
    <name type="scientific">Sulfidibacter corallicola</name>
    <dbReference type="NCBI Taxonomy" id="2818388"/>
    <lineage>
        <taxon>Bacteria</taxon>
        <taxon>Pseudomonadati</taxon>
        <taxon>Acidobacteriota</taxon>
        <taxon>Holophagae</taxon>
        <taxon>Acanthopleuribacterales</taxon>
        <taxon>Acanthopleuribacteraceae</taxon>
        <taxon>Sulfidibacter</taxon>
    </lineage>
</organism>
<dbReference type="Gene3D" id="3.30.200.20">
    <property type="entry name" value="Phosphorylase Kinase, domain 1"/>
    <property type="match status" value="1"/>
</dbReference>
<protein>
    <submittedName>
        <fullName evidence="7">Serine/threonine protein kinase</fullName>
    </submittedName>
</protein>
<evidence type="ECO:0000256" key="4">
    <source>
        <dbReference type="ARBA" id="ARBA00022840"/>
    </source>
</evidence>
<dbReference type="Pfam" id="PF00069">
    <property type="entry name" value="Pkinase"/>
    <property type="match status" value="1"/>
</dbReference>
<accession>A0A8A4TTQ0</accession>
<keyword evidence="8" id="KW-1185">Reference proteome</keyword>
<sequence>MGSSYLASDSVNGRTVVLQTIELNFNNEDLKEQFLTRLKEEARVCTKLKDERIAPVYDMGQADGMPYIAVTARSGRTLSQLLEENGLDLNGKVKVLAEIGQALDVAHQQNMVHGALNPSQILVTSQRDILMLDFALNRLGEEEMAKLGSNIAPPAYASPEKVKGQSVDARSDLFSLGILSHEVLTGKSPFLATTAVTMIYQIAESDPVLHDVPGLSPDKQARLKDFFTRALSKEPGQRFQSGNEFCADLYDSFDAWDADALGGALSQNGPDTSPPIPLDVTGTVKIQFTDDMKEMLFGAETAPPGLLSTPPAPKPEPPRPPEPDKSKDYLEDSLEDTFDEAEIGATISMTSLPDVDESSDATSHPEQVTATVAMPAMVPPPELEEESSDDHDAGTTAPMPVVQSEEPEPPPRVPSPMAETPRDPSDTVPPGMGRTKLSTAPPDDDYDYLEDTEPGENKKVGSTVKMPVMDDAALSAFSDRYEEPSPADRFDEDLASAQVQGTMQIPLGELGLEPEEQTPPPIETRPRPLPLPTPEPTPPIQQTPPPLTTPVAPPAEPAPPQPATSAGSSKLPLLIGGGVLALVLVVALIFLIPGGDKPDEDPVPETPVSTTRKIEIGREYQGASVFLGERFLGQAPLSFDFEKQEGSSDAVTLVCSGFLAHSVDLNPEDQGDLQMDMAMVPGPIDRFWEEQDPYFEHAEAPLVISVLPEGAMVLINDEPVGTEPAFLFPHDWEEQDINITVYCPGYEAETLLLPAYTWDSGYMNLDLLPGDTDGHLLFQEPDWDGNTKLLTSISPQREDEDGFWQKTRRSNSTRAYRAYLKKFPKGKFVSDATRRIERLELENELDKIINVGNLDQLQAFLNRHPDLGRSNKAQSAIKNLQFVAKIENAFNADDIDLLNDLIDQNGDISRRYARWAQGRQAELQSRHISRAGFDALLASRDFDRVQGYLNKYNNRSTQRTRRARSLHISLMDERERKLTTAVRHESPNRVRLRRRRSLSLEFTFAGGIPFDVADATCRYTVAGKTDEIKLAIQGQKMVANIPHPELSSGKMTYFLVINDKHGNTYSLVNRVFTTDLR</sequence>
<dbReference type="GO" id="GO:0004674">
    <property type="term" value="F:protein serine/threonine kinase activity"/>
    <property type="evidence" value="ECO:0007669"/>
    <property type="project" value="UniProtKB-KW"/>
</dbReference>
<dbReference type="PANTHER" id="PTHR43289:SF6">
    <property type="entry name" value="SERINE_THREONINE-PROTEIN KINASE NEKL-3"/>
    <property type="match status" value="1"/>
</dbReference>
<evidence type="ECO:0000259" key="6">
    <source>
        <dbReference type="PROSITE" id="PS50011"/>
    </source>
</evidence>
<evidence type="ECO:0000256" key="5">
    <source>
        <dbReference type="SAM" id="MobiDB-lite"/>
    </source>
</evidence>
<feature type="domain" description="Protein kinase" evidence="6">
    <location>
        <begin position="1"/>
        <end position="253"/>
    </location>
</feature>
<dbReference type="Proteomes" id="UP000663929">
    <property type="component" value="Chromosome"/>
</dbReference>
<name>A0A8A4TTQ0_SULCO</name>
<dbReference type="AlphaFoldDB" id="A0A8A4TTQ0"/>
<feature type="region of interest" description="Disordered" evidence="5">
    <location>
        <begin position="378"/>
        <end position="464"/>
    </location>
</feature>
<dbReference type="SUPFAM" id="SSF56112">
    <property type="entry name" value="Protein kinase-like (PK-like)"/>
    <property type="match status" value="1"/>
</dbReference>
<feature type="compositionally biased region" description="Basic and acidic residues" evidence="5">
    <location>
        <begin position="316"/>
        <end position="329"/>
    </location>
</feature>
<dbReference type="GO" id="GO:0005524">
    <property type="term" value="F:ATP binding"/>
    <property type="evidence" value="ECO:0007669"/>
    <property type="project" value="UniProtKB-KW"/>
</dbReference>
<keyword evidence="4" id="KW-0067">ATP-binding</keyword>
<dbReference type="InterPro" id="IPR000719">
    <property type="entry name" value="Prot_kinase_dom"/>
</dbReference>
<feature type="region of interest" description="Disordered" evidence="5">
    <location>
        <begin position="301"/>
        <end position="329"/>
    </location>
</feature>
<keyword evidence="7" id="KW-0723">Serine/threonine-protein kinase</keyword>
<evidence type="ECO:0000313" key="8">
    <source>
        <dbReference type="Proteomes" id="UP000663929"/>
    </source>
</evidence>
<dbReference type="KEGG" id="scor:J3U87_12900"/>
<evidence type="ECO:0000313" key="7">
    <source>
        <dbReference type="EMBL" id="QTD53346.1"/>
    </source>
</evidence>
<reference evidence="7" key="1">
    <citation type="submission" date="2021-03" db="EMBL/GenBank/DDBJ databases">
        <title>Acanthopleuribacteraceae sp. M133.</title>
        <authorList>
            <person name="Wang G."/>
        </authorList>
    </citation>
    <scope>NUCLEOTIDE SEQUENCE</scope>
    <source>
        <strain evidence="7">M133</strain>
    </source>
</reference>
<dbReference type="PROSITE" id="PS50011">
    <property type="entry name" value="PROTEIN_KINASE_DOM"/>
    <property type="match status" value="1"/>
</dbReference>
<dbReference type="Gene3D" id="1.10.510.10">
    <property type="entry name" value="Transferase(Phosphotransferase) domain 1"/>
    <property type="match status" value="1"/>
</dbReference>
<dbReference type="CDD" id="cd14014">
    <property type="entry name" value="STKc_PknB_like"/>
    <property type="match status" value="1"/>
</dbReference>
<dbReference type="InterPro" id="IPR011009">
    <property type="entry name" value="Kinase-like_dom_sf"/>
</dbReference>